<evidence type="ECO:0008006" key="3">
    <source>
        <dbReference type="Google" id="ProtNLM"/>
    </source>
</evidence>
<feature type="compositionally biased region" description="Basic and acidic residues" evidence="1">
    <location>
        <begin position="385"/>
        <end position="407"/>
    </location>
</feature>
<evidence type="ECO:0000313" key="2">
    <source>
        <dbReference type="EMBL" id="CAD8625608.1"/>
    </source>
</evidence>
<dbReference type="Gene3D" id="2.60.120.10">
    <property type="entry name" value="Jelly Rolls"/>
    <property type="match status" value="1"/>
</dbReference>
<dbReference type="EMBL" id="HBEZ01005806">
    <property type="protein sequence ID" value="CAD8625608.1"/>
    <property type="molecule type" value="Transcribed_RNA"/>
</dbReference>
<dbReference type="InterPro" id="IPR000595">
    <property type="entry name" value="cNMP-bd_dom"/>
</dbReference>
<accession>A0A7S0LXL6</accession>
<evidence type="ECO:0000256" key="1">
    <source>
        <dbReference type="SAM" id="MobiDB-lite"/>
    </source>
</evidence>
<feature type="region of interest" description="Disordered" evidence="1">
    <location>
        <begin position="256"/>
        <end position="318"/>
    </location>
</feature>
<dbReference type="InterPro" id="IPR014710">
    <property type="entry name" value="RmlC-like_jellyroll"/>
</dbReference>
<name>A0A7S0LXL6_9CRYP</name>
<protein>
    <recommendedName>
        <fullName evidence="3">Cyclic nucleotide-binding domain-containing protein</fullName>
    </recommendedName>
</protein>
<dbReference type="InterPro" id="IPR018490">
    <property type="entry name" value="cNMP-bd_dom_sf"/>
</dbReference>
<organism evidence="2">
    <name type="scientific">Cryptomonas curvata</name>
    <dbReference type="NCBI Taxonomy" id="233186"/>
    <lineage>
        <taxon>Eukaryota</taxon>
        <taxon>Cryptophyceae</taxon>
        <taxon>Cryptomonadales</taxon>
        <taxon>Cryptomonadaceae</taxon>
        <taxon>Cryptomonas</taxon>
    </lineage>
</organism>
<gene>
    <name evidence="2" type="ORF">CCUR1050_LOCUS3285</name>
</gene>
<dbReference type="AlphaFoldDB" id="A0A7S0LXL6"/>
<reference evidence="2" key="1">
    <citation type="submission" date="2021-01" db="EMBL/GenBank/DDBJ databases">
        <authorList>
            <person name="Corre E."/>
            <person name="Pelletier E."/>
            <person name="Niang G."/>
            <person name="Scheremetjew M."/>
            <person name="Finn R."/>
            <person name="Kale V."/>
            <person name="Holt S."/>
            <person name="Cochrane G."/>
            <person name="Meng A."/>
            <person name="Brown T."/>
            <person name="Cohen L."/>
        </authorList>
    </citation>
    <scope>NUCLEOTIDE SEQUENCE</scope>
    <source>
        <strain evidence="2">CCAP979/52</strain>
    </source>
</reference>
<proteinExistence type="predicted"/>
<sequence length="921" mass="102250">MVDRVLQSKVQASDLYRSRTAIITSHAYHARKSRSKFLSGMPRPSLTLVDIEPFNPSSLREEIEQSHWRSNKYTCSENKHVTSAQSSLSAPFIPLNDLNGLEVSLESFSNMLLQVRLADTKKSLVGEHHRVPLSLHIAMIDVEGNPDLYIVTDRKADELGMPSKDHHLWESKRDVMIHPDNPEFTTGTYILRVVSGIEQCKCRIRAETKLYIPTIDNARLGPGHGYRPSSSQKKNDFGNLVFASALGTANRRRLLGRMGRDPFQGRGFSISNMVKPPHRSSDSQPGKDTSTANALDKSEMTGHSAESQGGSGGVGFMPETLFRTQAGESAFNHALEVSCRSSLGRIRFGKITPIRDVTVRDFFSVLNPDRAKEPAHALPAFSEQRPGDAVKDDSKASEKREAGREAGQEASLRPSDEKLAALPPPYPGVKRLSVSSTKAEAPHKRRGSQNCEFAPTACPGQGSKKAPNLGTLLMELLAAADVSRNTVDRFRKPLTDCLTVYVPVAQISGFGVMSSDGLIKRKVVALEEGRITSISKGEAVSLQAGALVPLNCDCVIAFSMSRMIEKDSFVPTFPISKGVNMEFECSAFFEQFGSFVPALDYIKANFPSSVQDYENLRRKFTRSYSTRLESLPIEIEISVPQRRRTDLVQQREISALVVASVDCSNSPLFRCLHAEERSLLAYGAKVHVITQGSVIAREGELIKYVGQPTRSILMLMKGAVSEGGSGNETAKNYDRETGLEILGTVKVHDKQGYVIGSASMFCDEPWPADIVANCTCTLAEFTMTLFCPMIMSRPEILDSLDNSADHLPTKKQTLQSENHHCFLGESGMVEHSLPKDQCALQSFSVLDTNKQQRMEKRLSDFLTFLKFDPLQAIAVRRWWEEEKWNDRLIALGAVDEQEKSMIYDKRKKYQENQELKAVCLI</sequence>
<dbReference type="CDD" id="cd00038">
    <property type="entry name" value="CAP_ED"/>
    <property type="match status" value="1"/>
</dbReference>
<dbReference type="SUPFAM" id="SSF51206">
    <property type="entry name" value="cAMP-binding domain-like"/>
    <property type="match status" value="1"/>
</dbReference>
<feature type="region of interest" description="Disordered" evidence="1">
    <location>
        <begin position="374"/>
        <end position="455"/>
    </location>
</feature>
<feature type="compositionally biased region" description="Polar residues" evidence="1">
    <location>
        <begin position="282"/>
        <end position="293"/>
    </location>
</feature>